<evidence type="ECO:0000313" key="4">
    <source>
        <dbReference type="EMBL" id="PWI57398.1"/>
    </source>
</evidence>
<feature type="transmembrane region" description="Helical" evidence="2">
    <location>
        <begin position="187"/>
        <end position="207"/>
    </location>
</feature>
<evidence type="ECO:0000313" key="5">
    <source>
        <dbReference type="Proteomes" id="UP000245380"/>
    </source>
</evidence>
<dbReference type="EMBL" id="MPDK01000013">
    <property type="protein sequence ID" value="PWI57398.1"/>
    <property type="molecule type" value="Genomic_DNA"/>
</dbReference>
<keyword evidence="1" id="KW-1015">Disulfide bond</keyword>
<keyword evidence="2" id="KW-0812">Transmembrane</keyword>
<dbReference type="SUPFAM" id="SSF52833">
    <property type="entry name" value="Thioredoxin-like"/>
    <property type="match status" value="1"/>
</dbReference>
<protein>
    <recommendedName>
        <fullName evidence="3">Thioredoxin domain-containing protein</fullName>
    </recommendedName>
</protein>
<sequence length="599" mass="65742">MDMTNNPSPLILHLFYTSMLWQFPLFLFILLVLFWFTKSVRHVSLIEWIQEGLRSPTGSIDQATREVFQRRRLLRIGLGALWIIDGLLQAQPDMSSEFIPNIVNPMVSAQPPFLNHLLEPLVVLWSQSPIQYDLLAIWIQVGIGMLLIFGGNSLLTRIGLWLSLGWGLAVWIVGEGFGGVFSGGATWLAGAPGSVLFYMVGAAFLLLSEQAWKAGRVATYLRFTMVVLWLWAAFAQALPASGFWTGQGLSSTTLSMAEMPQPSFLASLLYGVAHILNAYPVFFNATFVIWMATLGFLWLWQARLRIVVPLTLVWVLLTWVIGQDFGVLGGLGTDPNSSPVVALLVVAGAARVEKAEELLPSLILWVSKWKKTFHETVNLRLFTTAAATIFSLAISAVVVVHLSHVSAQTEAANAPADQAAMINGGVTPVGNRPAPNFTLVDQYGKKVSLSQLAGKVVVLTFLDPVCYDDCPVIAAEMQGADRTLGSLQKDVEFVAVAANPTFHSLADVQAFDEEHGLTHMKNFLFLTSNSLASLQRVWNAYYFYVGLPKVGMVQHTDGIYFLSKNLKEVWFVGGTGDSAPTLMGSYAALISHYVKQLLS</sequence>
<proteinExistence type="predicted"/>
<dbReference type="InterPro" id="IPR013766">
    <property type="entry name" value="Thioredoxin_domain"/>
</dbReference>
<feature type="transmembrane region" description="Helical" evidence="2">
    <location>
        <begin position="12"/>
        <end position="36"/>
    </location>
</feature>
<feature type="transmembrane region" description="Helical" evidence="2">
    <location>
        <begin position="161"/>
        <end position="181"/>
    </location>
</feature>
<dbReference type="Pfam" id="PF00578">
    <property type="entry name" value="AhpC-TSA"/>
    <property type="match status" value="1"/>
</dbReference>
<keyword evidence="2" id="KW-0472">Membrane</keyword>
<feature type="transmembrane region" description="Helical" evidence="2">
    <location>
        <begin position="304"/>
        <end position="322"/>
    </location>
</feature>
<accession>A0A2U3D7Y9</accession>
<organism evidence="4 5">
    <name type="scientific">Sulfoacidibacillus thermotolerans</name>
    <name type="common">Acidibacillus sulfuroxidans</name>
    <dbReference type="NCBI Taxonomy" id="1765684"/>
    <lineage>
        <taxon>Bacteria</taxon>
        <taxon>Bacillati</taxon>
        <taxon>Bacillota</taxon>
        <taxon>Bacilli</taxon>
        <taxon>Bacillales</taxon>
        <taxon>Alicyclobacillaceae</taxon>
        <taxon>Sulfoacidibacillus</taxon>
    </lineage>
</organism>
<evidence type="ECO:0000256" key="1">
    <source>
        <dbReference type="ARBA" id="ARBA00023157"/>
    </source>
</evidence>
<keyword evidence="2" id="KW-1133">Transmembrane helix</keyword>
<dbReference type="GO" id="GO:0016209">
    <property type="term" value="F:antioxidant activity"/>
    <property type="evidence" value="ECO:0007669"/>
    <property type="project" value="InterPro"/>
</dbReference>
<comment type="caution">
    <text evidence="4">The sequence shown here is derived from an EMBL/GenBank/DDBJ whole genome shotgun (WGS) entry which is preliminary data.</text>
</comment>
<dbReference type="Gene3D" id="3.40.30.10">
    <property type="entry name" value="Glutaredoxin"/>
    <property type="match status" value="1"/>
</dbReference>
<evidence type="ECO:0000256" key="2">
    <source>
        <dbReference type="SAM" id="Phobius"/>
    </source>
</evidence>
<dbReference type="Proteomes" id="UP000245380">
    <property type="component" value="Unassembled WGS sequence"/>
</dbReference>
<feature type="transmembrane region" description="Helical" evidence="2">
    <location>
        <begin position="219"/>
        <end position="244"/>
    </location>
</feature>
<keyword evidence="5" id="KW-1185">Reference proteome</keyword>
<feature type="transmembrane region" description="Helical" evidence="2">
    <location>
        <begin position="73"/>
        <end position="90"/>
    </location>
</feature>
<feature type="transmembrane region" description="Helical" evidence="2">
    <location>
        <begin position="379"/>
        <end position="400"/>
    </location>
</feature>
<dbReference type="PROSITE" id="PS51352">
    <property type="entry name" value="THIOREDOXIN_2"/>
    <property type="match status" value="1"/>
</dbReference>
<gene>
    <name evidence="4" type="ORF">BM613_08720</name>
</gene>
<name>A0A2U3D7Y9_SULT2</name>
<dbReference type="RefSeq" id="WP_181362998.1">
    <property type="nucleotide sequence ID" value="NZ_MPDK01000013.1"/>
</dbReference>
<feature type="domain" description="Thioredoxin" evidence="3">
    <location>
        <begin position="428"/>
        <end position="599"/>
    </location>
</feature>
<evidence type="ECO:0000259" key="3">
    <source>
        <dbReference type="PROSITE" id="PS51352"/>
    </source>
</evidence>
<feature type="transmembrane region" description="Helical" evidence="2">
    <location>
        <begin position="130"/>
        <end position="149"/>
    </location>
</feature>
<reference evidence="4 5" key="1">
    <citation type="submission" date="2016-11" db="EMBL/GenBank/DDBJ databases">
        <title>Comparative genomics of Acidibacillus ferroxidans species.</title>
        <authorList>
            <person name="Oliveira G."/>
            <person name="Nunes G."/>
            <person name="Oliveira R."/>
            <person name="Araujo F."/>
            <person name="Salim A."/>
            <person name="Scholte L."/>
            <person name="Morais D."/>
            <person name="Nancucheo I."/>
            <person name="Johnson D.B."/>
            <person name="Grail B."/>
            <person name="Bittencourt J."/>
            <person name="Valadares R."/>
        </authorList>
    </citation>
    <scope>NUCLEOTIDE SEQUENCE [LARGE SCALE GENOMIC DNA]</scope>
    <source>
        <strain evidence="4 5">Y002</strain>
    </source>
</reference>
<dbReference type="AlphaFoldDB" id="A0A2U3D7Y9"/>
<dbReference type="GO" id="GO:0016491">
    <property type="term" value="F:oxidoreductase activity"/>
    <property type="evidence" value="ECO:0007669"/>
    <property type="project" value="InterPro"/>
</dbReference>
<dbReference type="InterPro" id="IPR000866">
    <property type="entry name" value="AhpC/TSA"/>
</dbReference>
<dbReference type="InterPro" id="IPR036249">
    <property type="entry name" value="Thioredoxin-like_sf"/>
</dbReference>
<feature type="transmembrane region" description="Helical" evidence="2">
    <location>
        <begin position="264"/>
        <end position="292"/>
    </location>
</feature>